<evidence type="ECO:0000313" key="13">
    <source>
        <dbReference type="EMBL" id="ORY27369.1"/>
    </source>
</evidence>
<evidence type="ECO:0000256" key="4">
    <source>
        <dbReference type="ARBA" id="ARBA00022448"/>
    </source>
</evidence>
<dbReference type="EMBL" id="MCFC01000039">
    <property type="protein sequence ID" value="ORY27369.1"/>
    <property type="molecule type" value="Genomic_DNA"/>
</dbReference>
<keyword evidence="8" id="KW-1133">Transmembrane helix</keyword>
<evidence type="ECO:0000313" key="14">
    <source>
        <dbReference type="Proteomes" id="UP000193986"/>
    </source>
</evidence>
<dbReference type="STRING" id="71784.A0A1Y2AXQ1"/>
<evidence type="ECO:0000256" key="1">
    <source>
        <dbReference type="ARBA" id="ARBA00004434"/>
    </source>
</evidence>
<evidence type="ECO:0000256" key="8">
    <source>
        <dbReference type="ARBA" id="ARBA00022989"/>
    </source>
</evidence>
<proteinExistence type="inferred from homology"/>
<keyword evidence="9" id="KW-0811">Translocation</keyword>
<dbReference type="Pfam" id="PF11711">
    <property type="entry name" value="Tim54"/>
    <property type="match status" value="1"/>
</dbReference>
<evidence type="ECO:0000256" key="12">
    <source>
        <dbReference type="SAM" id="MobiDB-lite"/>
    </source>
</evidence>
<reference evidence="13 14" key="1">
    <citation type="submission" date="2016-07" db="EMBL/GenBank/DDBJ databases">
        <title>Pervasive Adenine N6-methylation of Active Genes in Fungi.</title>
        <authorList>
            <consortium name="DOE Joint Genome Institute"/>
            <person name="Mondo S.J."/>
            <person name="Dannebaum R.O."/>
            <person name="Kuo R.C."/>
            <person name="Labutti K."/>
            <person name="Haridas S."/>
            <person name="Kuo A."/>
            <person name="Salamov A."/>
            <person name="Ahrendt S.R."/>
            <person name="Lipzen A."/>
            <person name="Sullivan W."/>
            <person name="Andreopoulos W.B."/>
            <person name="Clum A."/>
            <person name="Lindquist E."/>
            <person name="Daum C."/>
            <person name="Ramamoorthy G.K."/>
            <person name="Gryganskyi A."/>
            <person name="Culley D."/>
            <person name="Magnuson J.K."/>
            <person name="James T.Y."/>
            <person name="O'Malley M.A."/>
            <person name="Stajich J.E."/>
            <person name="Spatafora J.W."/>
            <person name="Visel A."/>
            <person name="Grigoriev I.V."/>
        </authorList>
    </citation>
    <scope>NUCLEOTIDE SEQUENCE [LARGE SCALE GENOMIC DNA]</scope>
    <source>
        <strain evidence="13 14">68-887.2</strain>
    </source>
</reference>
<feature type="compositionally biased region" description="Low complexity" evidence="12">
    <location>
        <begin position="287"/>
        <end position="312"/>
    </location>
</feature>
<evidence type="ECO:0000256" key="9">
    <source>
        <dbReference type="ARBA" id="ARBA00023010"/>
    </source>
</evidence>
<feature type="region of interest" description="Disordered" evidence="12">
    <location>
        <begin position="1"/>
        <end position="38"/>
    </location>
</feature>
<organism evidence="13 14">
    <name type="scientific">Naematelia encephala</name>
    <dbReference type="NCBI Taxonomy" id="71784"/>
    <lineage>
        <taxon>Eukaryota</taxon>
        <taxon>Fungi</taxon>
        <taxon>Dikarya</taxon>
        <taxon>Basidiomycota</taxon>
        <taxon>Agaricomycotina</taxon>
        <taxon>Tremellomycetes</taxon>
        <taxon>Tremellales</taxon>
        <taxon>Naemateliaceae</taxon>
        <taxon>Naematelia</taxon>
    </lineage>
</organism>
<evidence type="ECO:0000256" key="6">
    <source>
        <dbReference type="ARBA" id="ARBA00022792"/>
    </source>
</evidence>
<keyword evidence="11" id="KW-0472">Membrane</keyword>
<dbReference type="GO" id="GO:0015031">
    <property type="term" value="P:protein transport"/>
    <property type="evidence" value="ECO:0007669"/>
    <property type="project" value="UniProtKB-KW"/>
</dbReference>
<dbReference type="GO" id="GO:0005743">
    <property type="term" value="C:mitochondrial inner membrane"/>
    <property type="evidence" value="ECO:0007669"/>
    <property type="project" value="UniProtKB-SubCell"/>
</dbReference>
<keyword evidence="7" id="KW-0653">Protein transport</keyword>
<keyword evidence="14" id="KW-1185">Reference proteome</keyword>
<keyword evidence="4" id="KW-0813">Transport</keyword>
<feature type="region of interest" description="Disordered" evidence="12">
    <location>
        <begin position="287"/>
        <end position="320"/>
    </location>
</feature>
<evidence type="ECO:0000256" key="11">
    <source>
        <dbReference type="ARBA" id="ARBA00023136"/>
    </source>
</evidence>
<keyword evidence="6" id="KW-0999">Mitochondrion inner membrane</keyword>
<dbReference type="InterPro" id="IPR021056">
    <property type="entry name" value="Mt_import_IM_translocase_Tim54"/>
</dbReference>
<comment type="caution">
    <text evidence="13">The sequence shown here is derived from an EMBL/GenBank/DDBJ whole genome shotgun (WGS) entry which is preliminary data.</text>
</comment>
<evidence type="ECO:0000256" key="5">
    <source>
        <dbReference type="ARBA" id="ARBA00022692"/>
    </source>
</evidence>
<evidence type="ECO:0000256" key="7">
    <source>
        <dbReference type="ARBA" id="ARBA00022927"/>
    </source>
</evidence>
<evidence type="ECO:0000256" key="2">
    <source>
        <dbReference type="ARBA" id="ARBA00006355"/>
    </source>
</evidence>
<dbReference type="AlphaFoldDB" id="A0A1Y2AXQ1"/>
<dbReference type="OrthoDB" id="5598305at2759"/>
<keyword evidence="5" id="KW-0812">Transmembrane</keyword>
<accession>A0A1Y2AXQ1</accession>
<keyword evidence="10" id="KW-0496">Mitochondrion</keyword>
<protein>
    <recommendedName>
        <fullName evidence="3">Mitochondrial import inner membrane translocase subunit TIM54</fullName>
    </recommendedName>
</protein>
<evidence type="ECO:0000256" key="10">
    <source>
        <dbReference type="ARBA" id="ARBA00023128"/>
    </source>
</evidence>
<sequence>MSPPTPTPPTPTPPSTSGSASSAAPPPQQPPPSEVPLTGFRSALEHTGLPRSVLTYKPRLPSRNWTIFLSLVAGVTYAYTYDRRECERIKAEYIAKVEGKAKEPMKGSFEMPRKVTVLASRWPEDDDLERGVKYFKRYVKPYLVAAAIDYEPLSSPLYGSTTRQIHAQILAKRRQRLGLEPVPISISLLSPEQIEQRELEGGIIIVGRATMKEYLAGLKRGWTGGVGEWKWEDDVEKRLENDGVFQSPQEEELVPAIIDEPPATSEIQAPTPTSTSSSIFSFLSRPRAATPSSLPTTASSSEQQQQSTIPPDLHIPPSPLPPSPPILLLPFTNHMGFLQIPWMLYDFFNERQHVRSGAESALKLIQGETRPLAENVDLEFDKQAEAWYKKSFSKFPQRIQQARKDYLAALEPKIEDARKYANGEREMTDAEKNAGKVVTELELKQERKAKELRWMGNEEGYEIVKPETDPAWSDIFNGWLKVYDDPSNDVPSNLR</sequence>
<gene>
    <name evidence="13" type="ORF">BCR39DRAFT_538521</name>
</gene>
<comment type="similarity">
    <text evidence="2">Belongs to the TIM54 family.</text>
</comment>
<comment type="subcellular location">
    <subcellularLocation>
        <location evidence="1">Mitochondrion inner membrane</location>
        <topology evidence="1">Single-pass membrane protein</topology>
    </subcellularLocation>
</comment>
<evidence type="ECO:0000256" key="3">
    <source>
        <dbReference type="ARBA" id="ARBA00020796"/>
    </source>
</evidence>
<feature type="compositionally biased region" description="Pro residues" evidence="12">
    <location>
        <begin position="1"/>
        <end position="14"/>
    </location>
</feature>
<name>A0A1Y2AXQ1_9TREE</name>
<dbReference type="Proteomes" id="UP000193986">
    <property type="component" value="Unassembled WGS sequence"/>
</dbReference>
<feature type="compositionally biased region" description="Pro residues" evidence="12">
    <location>
        <begin position="24"/>
        <end position="34"/>
    </location>
</feature>
<dbReference type="InParanoid" id="A0A1Y2AXQ1"/>